<sequence>MCHHTMTPGFVALLLIIILLVNGGWGWLKNLLMNTQQDYQTDTTVLSVFLKLQYMQLDRCPMRRYTCKDSYDYI</sequence>
<reference evidence="2" key="1">
    <citation type="submission" date="2014-11" db="EMBL/GenBank/DDBJ databases">
        <authorList>
            <person name="Amaro Gonzalez C."/>
        </authorList>
    </citation>
    <scope>NUCLEOTIDE SEQUENCE</scope>
</reference>
<protein>
    <submittedName>
        <fullName evidence="2">Uncharacterized protein</fullName>
    </submittedName>
</protein>
<feature type="chain" id="PRO_5002431769" evidence="1">
    <location>
        <begin position="27"/>
        <end position="74"/>
    </location>
</feature>
<accession>A0A0E9QCH1</accession>
<proteinExistence type="predicted"/>
<evidence type="ECO:0000313" key="2">
    <source>
        <dbReference type="EMBL" id="JAH14015.1"/>
    </source>
</evidence>
<name>A0A0E9QCH1_ANGAN</name>
<dbReference type="EMBL" id="GBXM01094562">
    <property type="protein sequence ID" value="JAH14015.1"/>
    <property type="molecule type" value="Transcribed_RNA"/>
</dbReference>
<reference evidence="2" key="2">
    <citation type="journal article" date="2015" name="Fish Shellfish Immunol.">
        <title>Early steps in the European eel (Anguilla anguilla)-Vibrio vulnificus interaction in the gills: Role of the RtxA13 toxin.</title>
        <authorList>
            <person name="Callol A."/>
            <person name="Pajuelo D."/>
            <person name="Ebbesson L."/>
            <person name="Teles M."/>
            <person name="MacKenzie S."/>
            <person name="Amaro C."/>
        </authorList>
    </citation>
    <scope>NUCLEOTIDE SEQUENCE</scope>
</reference>
<keyword evidence="1" id="KW-0732">Signal</keyword>
<organism evidence="2">
    <name type="scientific">Anguilla anguilla</name>
    <name type="common">European freshwater eel</name>
    <name type="synonym">Muraena anguilla</name>
    <dbReference type="NCBI Taxonomy" id="7936"/>
    <lineage>
        <taxon>Eukaryota</taxon>
        <taxon>Metazoa</taxon>
        <taxon>Chordata</taxon>
        <taxon>Craniata</taxon>
        <taxon>Vertebrata</taxon>
        <taxon>Euteleostomi</taxon>
        <taxon>Actinopterygii</taxon>
        <taxon>Neopterygii</taxon>
        <taxon>Teleostei</taxon>
        <taxon>Anguilliformes</taxon>
        <taxon>Anguillidae</taxon>
        <taxon>Anguilla</taxon>
    </lineage>
</organism>
<evidence type="ECO:0000256" key="1">
    <source>
        <dbReference type="SAM" id="SignalP"/>
    </source>
</evidence>
<feature type="signal peptide" evidence="1">
    <location>
        <begin position="1"/>
        <end position="26"/>
    </location>
</feature>
<dbReference type="AlphaFoldDB" id="A0A0E9QCH1"/>